<protein>
    <submittedName>
        <fullName evidence="2">Uncharacterized protein</fullName>
    </submittedName>
</protein>
<dbReference type="GO" id="GO:0003690">
    <property type="term" value="F:double-stranded DNA binding"/>
    <property type="evidence" value="ECO:0007669"/>
    <property type="project" value="TreeGrafter"/>
</dbReference>
<dbReference type="PANTHER" id="PTHR12083">
    <property type="entry name" value="BIFUNCTIONAL POLYNUCLEOTIDE PHOSPHATASE/KINASE"/>
    <property type="match status" value="1"/>
</dbReference>
<evidence type="ECO:0000256" key="1">
    <source>
        <dbReference type="SAM" id="MobiDB-lite"/>
    </source>
</evidence>
<dbReference type="AlphaFoldDB" id="A0A194S7K1"/>
<dbReference type="InterPro" id="IPR036412">
    <property type="entry name" value="HAD-like_sf"/>
</dbReference>
<dbReference type="PANTHER" id="PTHR12083:SF9">
    <property type="entry name" value="BIFUNCTIONAL POLYNUCLEOTIDE PHOSPHATASE_KINASE"/>
    <property type="match status" value="1"/>
</dbReference>
<name>A0A194S7K1_RHOGW</name>
<accession>A0A194S7K1</accession>
<keyword evidence="3" id="KW-1185">Reference proteome</keyword>
<dbReference type="InterPro" id="IPR027417">
    <property type="entry name" value="P-loop_NTPase"/>
</dbReference>
<dbReference type="Proteomes" id="UP000053890">
    <property type="component" value="Unassembled WGS sequence"/>
</dbReference>
<dbReference type="SUPFAM" id="SSF52540">
    <property type="entry name" value="P-loop containing nucleoside triphosphate hydrolases"/>
    <property type="match status" value="1"/>
</dbReference>
<dbReference type="InterPro" id="IPR013954">
    <property type="entry name" value="PNK3P"/>
</dbReference>
<feature type="compositionally biased region" description="Basic and acidic residues" evidence="1">
    <location>
        <begin position="16"/>
        <end position="27"/>
    </location>
</feature>
<evidence type="ECO:0000313" key="2">
    <source>
        <dbReference type="EMBL" id="KPV76529.1"/>
    </source>
</evidence>
<dbReference type="InterPro" id="IPR006549">
    <property type="entry name" value="HAD-SF_hydro_IIIA"/>
</dbReference>
<dbReference type="GO" id="GO:0046403">
    <property type="term" value="F:polynucleotide 3'-phosphatase activity"/>
    <property type="evidence" value="ECO:0007669"/>
    <property type="project" value="TreeGrafter"/>
</dbReference>
<feature type="region of interest" description="Disordered" evidence="1">
    <location>
        <begin position="1"/>
        <end position="27"/>
    </location>
</feature>
<reference evidence="2 3" key="1">
    <citation type="journal article" date="2015" name="Front. Microbiol.">
        <title>Genome sequence of the plant growth promoting endophytic yeast Rhodotorula graminis WP1.</title>
        <authorList>
            <person name="Firrincieli A."/>
            <person name="Otillar R."/>
            <person name="Salamov A."/>
            <person name="Schmutz J."/>
            <person name="Khan Z."/>
            <person name="Redman R.S."/>
            <person name="Fleck N.D."/>
            <person name="Lindquist E."/>
            <person name="Grigoriev I.V."/>
            <person name="Doty S.L."/>
        </authorList>
    </citation>
    <scope>NUCLEOTIDE SEQUENCE [LARGE SCALE GENOMIC DNA]</scope>
    <source>
        <strain evidence="2 3">WP1</strain>
    </source>
</reference>
<dbReference type="Gene3D" id="3.40.50.1000">
    <property type="entry name" value="HAD superfamily/HAD-like"/>
    <property type="match status" value="1"/>
</dbReference>
<dbReference type="SUPFAM" id="SSF56784">
    <property type="entry name" value="HAD-like"/>
    <property type="match status" value="1"/>
</dbReference>
<dbReference type="GO" id="GO:0006281">
    <property type="term" value="P:DNA repair"/>
    <property type="evidence" value="ECO:0007669"/>
    <property type="project" value="TreeGrafter"/>
</dbReference>
<dbReference type="GeneID" id="28974574"/>
<dbReference type="InterPro" id="IPR023214">
    <property type="entry name" value="HAD_sf"/>
</dbReference>
<organism evidence="2 3">
    <name type="scientific">Rhodotorula graminis (strain WP1)</name>
    <dbReference type="NCBI Taxonomy" id="578459"/>
    <lineage>
        <taxon>Eukaryota</taxon>
        <taxon>Fungi</taxon>
        <taxon>Dikarya</taxon>
        <taxon>Basidiomycota</taxon>
        <taxon>Pucciniomycotina</taxon>
        <taxon>Microbotryomycetes</taxon>
        <taxon>Sporidiobolales</taxon>
        <taxon>Sporidiobolaceae</taxon>
        <taxon>Rhodotorula</taxon>
    </lineage>
</organism>
<evidence type="ECO:0000313" key="3">
    <source>
        <dbReference type="Proteomes" id="UP000053890"/>
    </source>
</evidence>
<dbReference type="STRING" id="578459.A0A194S7K1"/>
<dbReference type="NCBIfam" id="TIGR01662">
    <property type="entry name" value="HAD-SF-IIIA"/>
    <property type="match status" value="1"/>
</dbReference>
<gene>
    <name evidence="2" type="ORF">RHOBADRAFT_42872</name>
</gene>
<dbReference type="RefSeq" id="XP_018272578.1">
    <property type="nucleotide sequence ID" value="XM_018414126.1"/>
</dbReference>
<dbReference type="OrthoDB" id="19045at2759"/>
<dbReference type="GO" id="GO:0046404">
    <property type="term" value="F:ATP-dependent polydeoxyribonucleotide 5'-hydroxyl-kinase activity"/>
    <property type="evidence" value="ECO:0007669"/>
    <property type="project" value="TreeGrafter"/>
</dbReference>
<sequence>MSSSTGKRAAAPPSPDDARPLKAPRLDDTSPIVERSIQSVRWLANVGELKSVLHAVYGHPQPSSKIAVFSLEHTLIKPKLLVQHFTGTTEWRWFTEDDRVKDKLRELHDDGYALVIFATLTSSGKEHVDEFKGRIANVLRDLNLPVRIFTSTAFDPYRKPAPGAFIEFERRWNLGKTIDMDQSFSVGSAAGASGSLFDWDLKFSVNVGLSFQTAEQYFLGEPGDTNWRFTGWLARKHDHDVPMFMPTNRRLVMKKQRSEWDDPVFEVVFFIGPPSCGKTHMWTTRFEGKDYVRVTSTDPVQLQRLLERDSPTSIVVDAPLPTRAARRALIRLVEKHSRAEHGVRAFVWNVDEDLAKHNHVFWWLHGKGGGEATGGVGERPAWLGEEDWRSWFAKYESVNFEEKYEEVKRIEFIFDKASFGEDRFKQWREQFLSCYPRDPTRQAWK</sequence>
<dbReference type="Pfam" id="PF08645">
    <property type="entry name" value="PNK3P"/>
    <property type="match status" value="1"/>
</dbReference>
<dbReference type="Gene3D" id="3.40.50.300">
    <property type="entry name" value="P-loop containing nucleotide triphosphate hydrolases"/>
    <property type="match status" value="1"/>
</dbReference>
<proteinExistence type="predicted"/>
<dbReference type="EMBL" id="KQ474076">
    <property type="protein sequence ID" value="KPV76529.1"/>
    <property type="molecule type" value="Genomic_DNA"/>
</dbReference>